<evidence type="ECO:0000259" key="4">
    <source>
        <dbReference type="Pfam" id="PF05726"/>
    </source>
</evidence>
<accession>A0A0A7LBJ7</accession>
<evidence type="ECO:0000259" key="3">
    <source>
        <dbReference type="Pfam" id="PF02678"/>
    </source>
</evidence>
<dbReference type="Gene3D" id="2.60.120.10">
    <property type="entry name" value="Jelly Rolls"/>
    <property type="match status" value="1"/>
</dbReference>
<dbReference type="GeneID" id="24818306"/>
<keyword evidence="6" id="KW-1185">Reference proteome</keyword>
<dbReference type="InterPro" id="IPR012093">
    <property type="entry name" value="Pirin"/>
</dbReference>
<dbReference type="PANTHER" id="PTHR13903:SF8">
    <property type="entry name" value="PIRIN"/>
    <property type="match status" value="1"/>
</dbReference>
<dbReference type="Proteomes" id="UP000030787">
    <property type="component" value="Chromosome"/>
</dbReference>
<dbReference type="HOGENOM" id="CLU_833215_0_0_2"/>
<dbReference type="InterPro" id="IPR014710">
    <property type="entry name" value="RmlC-like_jellyroll"/>
</dbReference>
<dbReference type="InterPro" id="IPR011051">
    <property type="entry name" value="RmlC_Cupin_sf"/>
</dbReference>
<dbReference type="Pfam" id="PF02678">
    <property type="entry name" value="Pirin"/>
    <property type="match status" value="1"/>
</dbReference>
<dbReference type="EMBL" id="CP010070">
    <property type="protein sequence ID" value="AIZ56525.1"/>
    <property type="molecule type" value="Genomic_DNA"/>
</dbReference>
<proteinExistence type="inferred from homology"/>
<name>A0A0A7LBJ7_9ARCH</name>
<dbReference type="STRING" id="1577791.Mpt1_c06400"/>
<feature type="domain" description="Pirin C-terminal" evidence="4">
    <location>
        <begin position="214"/>
        <end position="313"/>
    </location>
</feature>
<comment type="similarity">
    <text evidence="1 2">Belongs to the pirin family.</text>
</comment>
<evidence type="ECO:0000313" key="6">
    <source>
        <dbReference type="Proteomes" id="UP000030787"/>
    </source>
</evidence>
<sequence>MFGKKRTGSVIKTQHLKLHWDTEDPFVFVSHHEDDYPKGNAQQAPPLSEIGGRNLGRDYKKIYGFRMYNGKVVPGFPMHAHWGYETVTIPELGFIDHFDSLGNEGRFGFGDIQWVSAGSMYLHDEMYPLAYDDRRNPNNITQIMINLPLKDKGSEPEVRTLWSENIPIVNGKDGSGKEYSVKIIAGSFEGKHALPPNSISWAADRKNNVRILLIKMSPGSSMTLPAVSPTINRNLYFTEGSTVKFDGEELKVSQRFKLKGEEDITFTNGDSDGIYWLLEGEPIGEKMSSFGPVILDNDKSVRDAMNYIRKNEFEMWPWDLIDKFHPKGTERFIRFSDGREERPPL</sequence>
<dbReference type="AlphaFoldDB" id="A0A0A7LBJ7"/>
<dbReference type="InterPro" id="IPR008778">
    <property type="entry name" value="Pirin_C_dom"/>
</dbReference>
<dbReference type="KEGG" id="mear:Mpt1_c06400"/>
<dbReference type="RefSeq" id="WP_048112063.1">
    <property type="nucleotide sequence ID" value="NZ_CP010070.1"/>
</dbReference>
<evidence type="ECO:0000313" key="5">
    <source>
        <dbReference type="EMBL" id="AIZ56525.1"/>
    </source>
</evidence>
<dbReference type="SUPFAM" id="SSF51182">
    <property type="entry name" value="RmlC-like cupins"/>
    <property type="match status" value="1"/>
</dbReference>
<feature type="domain" description="Pirin N-terminal" evidence="3">
    <location>
        <begin position="71"/>
        <end position="130"/>
    </location>
</feature>
<dbReference type="OrthoDB" id="23530at2157"/>
<reference evidence="5 6" key="1">
    <citation type="journal article" date="2014" name="Appl. Environ. Microbiol.">
        <title>Comparative Genome Analysis of 'Candidatus Methanoplasma termitum' Indicates a New Mode of Energy Metabolism in the Seventh Order of Methanogens.</title>
        <authorList>
            <person name="Lang K."/>
            <person name="Schuldes J."/>
            <person name="Klingl A."/>
            <person name="Poehlein A."/>
            <person name="Daniel R."/>
            <person name="Brune A."/>
        </authorList>
    </citation>
    <scope>NUCLEOTIDE SEQUENCE [LARGE SCALE GENOMIC DNA]</scope>
    <source>
        <strain evidence="6">Mpt1</strain>
    </source>
</reference>
<dbReference type="Pfam" id="PF05726">
    <property type="entry name" value="Pirin_C"/>
    <property type="match status" value="1"/>
</dbReference>
<organism evidence="5 6">
    <name type="scientific">Candidatus Methanoplasma termitum</name>
    <dbReference type="NCBI Taxonomy" id="1577791"/>
    <lineage>
        <taxon>Archaea</taxon>
        <taxon>Methanobacteriati</taxon>
        <taxon>Thermoplasmatota</taxon>
        <taxon>Thermoplasmata</taxon>
        <taxon>Methanomassiliicoccales</taxon>
        <taxon>Methanomassiliicoccaceae</taxon>
        <taxon>Candidatus Methanoplasma</taxon>
    </lineage>
</organism>
<dbReference type="InterPro" id="IPR003829">
    <property type="entry name" value="Pirin_N_dom"/>
</dbReference>
<gene>
    <name evidence="5" type="ORF">Mpt1_c06400</name>
</gene>
<dbReference type="PANTHER" id="PTHR13903">
    <property type="entry name" value="PIRIN-RELATED"/>
    <property type="match status" value="1"/>
</dbReference>
<evidence type="ECO:0000256" key="2">
    <source>
        <dbReference type="RuleBase" id="RU003457"/>
    </source>
</evidence>
<evidence type="ECO:0000256" key="1">
    <source>
        <dbReference type="ARBA" id="ARBA00008416"/>
    </source>
</evidence>
<protein>
    <submittedName>
        <fullName evidence="5">Pirin</fullName>
    </submittedName>
</protein>